<protein>
    <submittedName>
        <fullName evidence="1">Unannotated protein</fullName>
    </submittedName>
</protein>
<organism evidence="1">
    <name type="scientific">freshwater metagenome</name>
    <dbReference type="NCBI Taxonomy" id="449393"/>
    <lineage>
        <taxon>unclassified sequences</taxon>
        <taxon>metagenomes</taxon>
        <taxon>ecological metagenomes</taxon>
    </lineage>
</organism>
<reference evidence="1" key="1">
    <citation type="submission" date="2020-05" db="EMBL/GenBank/DDBJ databases">
        <authorList>
            <person name="Chiriac C."/>
            <person name="Salcher M."/>
            <person name="Ghai R."/>
            <person name="Kavagutti S V."/>
        </authorList>
    </citation>
    <scope>NUCLEOTIDE SEQUENCE</scope>
</reference>
<gene>
    <name evidence="1" type="ORF">UFOPK1493_01770</name>
</gene>
<name>A0A6J6DA82_9ZZZZ</name>
<sequence>MTRLPEPSCDATDRIVPRSRRWVLCGVVAAGLLTLAACGSDTPAVAIPNVFSLEHDPTAAIDEPDPARGEVMRADVLRSQLERELTWHGITLTQVMRHAHAGDPAVQAWIEELTDNTDDLTAAVGLVYGTEEARAFYQQWAQHTQFLVDYAVSVSAGDRAAADRARSRLAIYTADSGSFFAEVTDGALPSAAVQTLLDTHVGHMVAMIDAVERGDDGAALASALDDNASLAEIAAGLATAMASTQVTAFPGTIDTPEAAYCTIITTGTGNFLLRELFSRGTTTDASAASFQEETGVPLGDVIGVIDQLNSADAILVAQTADLALDRAFDHARPPAP</sequence>
<accession>A0A6J6DA82</accession>
<evidence type="ECO:0000313" key="1">
    <source>
        <dbReference type="EMBL" id="CAB4560817.1"/>
    </source>
</evidence>
<proteinExistence type="predicted"/>
<dbReference type="EMBL" id="CAEZSR010000059">
    <property type="protein sequence ID" value="CAB4560817.1"/>
    <property type="molecule type" value="Genomic_DNA"/>
</dbReference>
<dbReference type="AlphaFoldDB" id="A0A6J6DA82"/>